<proteinExistence type="predicted"/>
<dbReference type="PANTHER" id="PTHR31935">
    <property type="entry name" value="COILED-COIL DOMAIN-CONTAINING PROTEIN 13"/>
    <property type="match status" value="1"/>
</dbReference>
<feature type="coiled-coil region" evidence="1">
    <location>
        <begin position="419"/>
        <end position="539"/>
    </location>
</feature>
<keyword evidence="1" id="KW-0175">Coiled coil</keyword>
<dbReference type="AlphaFoldDB" id="A0A034VJS9"/>
<reference evidence="3" key="1">
    <citation type="journal article" date="2014" name="BMC Genomics">
        <title>Characterizing the developmental transcriptome of the oriental fruit fly, Bactrocera dorsalis (Diptera: Tephritidae) through comparative genomic analysis with Drosophila melanogaster utilizing modENCODE datasets.</title>
        <authorList>
            <person name="Geib S.M."/>
            <person name="Calla B."/>
            <person name="Hall B."/>
            <person name="Hou S."/>
            <person name="Manoukis N.C."/>
        </authorList>
    </citation>
    <scope>NUCLEOTIDE SEQUENCE</scope>
    <source>
        <strain evidence="3">Punador</strain>
    </source>
</reference>
<name>A0A034VJS9_BACDO</name>
<accession>A0A034VJS9</accession>
<evidence type="ECO:0000313" key="3">
    <source>
        <dbReference type="EMBL" id="JAC42065.1"/>
    </source>
</evidence>
<evidence type="ECO:0000256" key="2">
    <source>
        <dbReference type="SAM" id="MobiDB-lite"/>
    </source>
</evidence>
<feature type="region of interest" description="Disordered" evidence="2">
    <location>
        <begin position="1"/>
        <end position="23"/>
    </location>
</feature>
<gene>
    <name evidence="3" type="primary">CCD13</name>
</gene>
<feature type="coiled-coil region" evidence="1">
    <location>
        <begin position="112"/>
        <end position="193"/>
    </location>
</feature>
<dbReference type="PANTHER" id="PTHR31935:SF1">
    <property type="entry name" value="COILED-COIL DOMAIN-CONTAINING PROTEIN 13"/>
    <property type="match status" value="1"/>
</dbReference>
<dbReference type="GO" id="GO:0034451">
    <property type="term" value="C:centriolar satellite"/>
    <property type="evidence" value="ECO:0007669"/>
    <property type="project" value="TreeGrafter"/>
</dbReference>
<dbReference type="OrthoDB" id="10070368at2759"/>
<evidence type="ECO:0000256" key="1">
    <source>
        <dbReference type="SAM" id="Coils"/>
    </source>
</evidence>
<organism evidence="3">
    <name type="scientific">Bactrocera dorsalis</name>
    <name type="common">Oriental fruit fly</name>
    <name type="synonym">Dacus dorsalis</name>
    <dbReference type="NCBI Taxonomy" id="27457"/>
    <lineage>
        <taxon>Eukaryota</taxon>
        <taxon>Metazoa</taxon>
        <taxon>Ecdysozoa</taxon>
        <taxon>Arthropoda</taxon>
        <taxon>Hexapoda</taxon>
        <taxon>Insecta</taxon>
        <taxon>Pterygota</taxon>
        <taxon>Neoptera</taxon>
        <taxon>Endopterygota</taxon>
        <taxon>Diptera</taxon>
        <taxon>Brachycera</taxon>
        <taxon>Muscomorpha</taxon>
        <taxon>Tephritoidea</taxon>
        <taxon>Tephritidae</taxon>
        <taxon>Bactrocera</taxon>
        <taxon>Bactrocera</taxon>
    </lineage>
</organism>
<sequence length="647" mass="73637">MDVIQKMDQATVTETPKAKRRSKEKLAKIIEDAMAGNDDLSNAGGGKKGAKIHLKQKVVLLSEENQNLSKAINVKNAEITDLKRSVQSLNEVLNSVPIDELRCNSSIASSKLLELSKKNRLLRAELESTKNKVNKKELQIQKLERDLKLLEDKLHKGTTETPKEPSDELRVKLNSIQQKLFETRNKNTELQNQLKLAQKCLQQEIGENFNLATMASQTQNSNWRGRAQQIIHLQQKVHELKERLEIVDRQYAEDSPITFATDDVPHADLTASHTAKSGARSAGGHAEANVASNVSATSFDRYNTVVRKTEILHRAKVEGLEKEIASLKAQLEEQRGKVLALKVRNKTLNDEVLKYKVKASSLEEQTDYNGLNLANMNEKMNVQRYHYESRLEEMARQLNDLKRIHKDGAFREEELRLKLENMDNLLQSKETHIEDLNQTITRLETDLKALSGGFLFSCRELRKEEFITILDSLEAEKNELLKHNKALVERSEQDRAKNDALHEQLAKQKVRLSRMEARMRELEKELELQSERKKRSQRIADYVSSVNSTASMGTFVFENTSQNALSQRAIDEFTPAQVYQMKHELEYAQEKLAYMSEKVAHLQEEKENDARSFAEIINSSKGVVLETILGNRSNASLSVEISTGTSV</sequence>
<dbReference type="InterPro" id="IPR038929">
    <property type="entry name" value="CCDC13"/>
</dbReference>
<dbReference type="GO" id="GO:0031122">
    <property type="term" value="P:cytoplasmic microtubule organization"/>
    <property type="evidence" value="ECO:0007669"/>
    <property type="project" value="TreeGrafter"/>
</dbReference>
<dbReference type="EMBL" id="GAKP01016887">
    <property type="protein sequence ID" value="JAC42065.1"/>
    <property type="molecule type" value="Transcribed_RNA"/>
</dbReference>
<protein>
    <submittedName>
        <fullName evidence="3">Coiled-coil domain-containing protein 13</fullName>
    </submittedName>
</protein>
<dbReference type="GO" id="GO:1905515">
    <property type="term" value="P:non-motile cilium assembly"/>
    <property type="evidence" value="ECO:0007669"/>
    <property type="project" value="TreeGrafter"/>
</dbReference>
<feature type="coiled-coil region" evidence="1">
    <location>
        <begin position="317"/>
        <end position="365"/>
    </location>
</feature>